<dbReference type="Pfam" id="PF00089">
    <property type="entry name" value="Trypsin"/>
    <property type="match status" value="1"/>
</dbReference>
<organism evidence="2 3">
    <name type="scientific">Romanomermis culicivorax</name>
    <name type="common">Nematode worm</name>
    <dbReference type="NCBI Taxonomy" id="13658"/>
    <lineage>
        <taxon>Eukaryota</taxon>
        <taxon>Metazoa</taxon>
        <taxon>Ecdysozoa</taxon>
        <taxon>Nematoda</taxon>
        <taxon>Enoplea</taxon>
        <taxon>Dorylaimia</taxon>
        <taxon>Mermithida</taxon>
        <taxon>Mermithoidea</taxon>
        <taxon>Mermithidae</taxon>
        <taxon>Romanomermis</taxon>
    </lineage>
</organism>
<sequence length="112" mass="12842">MNAFSHMDPNIRQKRIIDGYTPEPYHMPWIGLLVKDGKARCTTFLVSKKANTKASVWVLSAKHCFYDVLLDEYEDKKVILGVQYPVAQSIRGHFFLLLLLLDRVSCSKVLLS</sequence>
<dbReference type="Gene3D" id="2.40.10.10">
    <property type="entry name" value="Trypsin-like serine proteases"/>
    <property type="match status" value="1"/>
</dbReference>
<dbReference type="AlphaFoldDB" id="A0A915KW09"/>
<evidence type="ECO:0000313" key="3">
    <source>
        <dbReference type="WBParaSite" id="nRc.2.0.1.t42985-RA"/>
    </source>
</evidence>
<evidence type="ECO:0000259" key="1">
    <source>
        <dbReference type="Pfam" id="PF00089"/>
    </source>
</evidence>
<protein>
    <submittedName>
        <fullName evidence="3">Peptidase S1 domain-containing protein</fullName>
    </submittedName>
</protein>
<keyword evidence="2" id="KW-1185">Reference proteome</keyword>
<dbReference type="Proteomes" id="UP000887565">
    <property type="component" value="Unplaced"/>
</dbReference>
<dbReference type="WBParaSite" id="nRc.2.0.1.t42985-RA">
    <property type="protein sequence ID" value="nRc.2.0.1.t42985-RA"/>
    <property type="gene ID" value="nRc.2.0.1.g42985"/>
</dbReference>
<reference evidence="3" key="1">
    <citation type="submission" date="2022-11" db="UniProtKB">
        <authorList>
            <consortium name="WormBaseParasite"/>
        </authorList>
    </citation>
    <scope>IDENTIFICATION</scope>
</reference>
<dbReference type="SUPFAM" id="SSF50494">
    <property type="entry name" value="Trypsin-like serine proteases"/>
    <property type="match status" value="1"/>
</dbReference>
<name>A0A915KW09_ROMCU</name>
<dbReference type="GO" id="GO:0004252">
    <property type="term" value="F:serine-type endopeptidase activity"/>
    <property type="evidence" value="ECO:0007669"/>
    <property type="project" value="InterPro"/>
</dbReference>
<evidence type="ECO:0000313" key="2">
    <source>
        <dbReference type="Proteomes" id="UP000887565"/>
    </source>
</evidence>
<dbReference type="GO" id="GO:0006508">
    <property type="term" value="P:proteolysis"/>
    <property type="evidence" value="ECO:0007669"/>
    <property type="project" value="InterPro"/>
</dbReference>
<accession>A0A915KW09</accession>
<proteinExistence type="predicted"/>
<dbReference type="InterPro" id="IPR043504">
    <property type="entry name" value="Peptidase_S1_PA_chymotrypsin"/>
</dbReference>
<dbReference type="InterPro" id="IPR009003">
    <property type="entry name" value="Peptidase_S1_PA"/>
</dbReference>
<dbReference type="InterPro" id="IPR001254">
    <property type="entry name" value="Trypsin_dom"/>
</dbReference>
<feature type="domain" description="Peptidase S1" evidence="1">
    <location>
        <begin position="16"/>
        <end position="82"/>
    </location>
</feature>